<dbReference type="GeneID" id="87844002"/>
<dbReference type="AlphaFoldDB" id="A0AAE0LXI6"/>
<keyword evidence="3" id="KW-1185">Reference proteome</keyword>
<organism evidence="2 3">
    <name type="scientific">Chaetomium fimeti</name>
    <dbReference type="NCBI Taxonomy" id="1854472"/>
    <lineage>
        <taxon>Eukaryota</taxon>
        <taxon>Fungi</taxon>
        <taxon>Dikarya</taxon>
        <taxon>Ascomycota</taxon>
        <taxon>Pezizomycotina</taxon>
        <taxon>Sordariomycetes</taxon>
        <taxon>Sordariomycetidae</taxon>
        <taxon>Sordariales</taxon>
        <taxon>Chaetomiaceae</taxon>
        <taxon>Chaetomium</taxon>
    </lineage>
</organism>
<evidence type="ECO:0000313" key="2">
    <source>
        <dbReference type="EMBL" id="KAK3300364.1"/>
    </source>
</evidence>
<reference evidence="2" key="2">
    <citation type="submission" date="2023-06" db="EMBL/GenBank/DDBJ databases">
        <authorList>
            <consortium name="Lawrence Berkeley National Laboratory"/>
            <person name="Haridas S."/>
            <person name="Hensen N."/>
            <person name="Bonometti L."/>
            <person name="Westerberg I."/>
            <person name="Brannstrom I.O."/>
            <person name="Guillou S."/>
            <person name="Cros-Aarteil S."/>
            <person name="Calhoun S."/>
            <person name="Kuo A."/>
            <person name="Mondo S."/>
            <person name="Pangilinan J."/>
            <person name="Riley R."/>
            <person name="Labutti K."/>
            <person name="Andreopoulos B."/>
            <person name="Lipzen A."/>
            <person name="Chen C."/>
            <person name="Yanf M."/>
            <person name="Daum C."/>
            <person name="Ng V."/>
            <person name="Clum A."/>
            <person name="Steindorff A."/>
            <person name="Ohm R."/>
            <person name="Martin F."/>
            <person name="Silar P."/>
            <person name="Natvig D."/>
            <person name="Lalanne C."/>
            <person name="Gautier V."/>
            <person name="Ament-Velasquez S.L."/>
            <person name="Kruys A."/>
            <person name="Hutchinson M.I."/>
            <person name="Powell A.J."/>
            <person name="Barry K."/>
            <person name="Miller A.N."/>
            <person name="Grigoriev I.V."/>
            <person name="Debuchy R."/>
            <person name="Gladieux P."/>
            <person name="Thoren M.H."/>
            <person name="Johannesson H."/>
        </authorList>
    </citation>
    <scope>NUCLEOTIDE SEQUENCE</scope>
    <source>
        <strain evidence="2">CBS 168.71</strain>
    </source>
</reference>
<evidence type="ECO:0000259" key="1">
    <source>
        <dbReference type="PROSITE" id="PS50181"/>
    </source>
</evidence>
<dbReference type="EMBL" id="JAUEPN010000001">
    <property type="protein sequence ID" value="KAK3300364.1"/>
    <property type="molecule type" value="Genomic_DNA"/>
</dbReference>
<dbReference type="RefSeq" id="XP_062663878.1">
    <property type="nucleotide sequence ID" value="XM_062807054.1"/>
</dbReference>
<gene>
    <name evidence="2" type="ORF">B0H64DRAFT_448562</name>
</gene>
<sequence>MPKETGNRPQHQQHKMAPSLLFIPSEILHLILRELRRSSLSSFGQTCKAAEAFVEPLLYRSVLLRFNDKDSQRILPNHAIHSFFRAIRQRPVRASYVETAKLLSGTSRWGWGDLPNFPAPPDVKPLWLEALQGDGIQQQRVQEAEMLTLCAEIDVGSPGALVAILLASLPQLETLVTDVSMLEQLDRTLGDVFEGLRKLKKLTIRNNLDSRILNLDIRGEGWGVSSLPRLEHLSTVFQREDDTSVAHANLPALRTLKLTDHLSDPSAIRELLTKTPKLERFSYFLVEDTDDLAADEHYEAVHQDEWSAFATSLGSVAETLRILKISTDEAATEDYPPDTMDEEWMMGISARRGIIGSLTHLQNLTKLEIPMHILLGCHPHRTNLRDTLPPGLRKLYLRDDLVYGDDWGTYVPEVLISALKSYLLEHGSGDEGLSLQELRVKLRDARPMDIFGRKEIQSGQGLDERHPLEQLAGASRQAGVRCTIHFRDLKKTFVSTKDECIDRVDELVLYDPNTANPGGGPEDTVMGTARYPTRRRRLKRARCFQSNV</sequence>
<dbReference type="InterPro" id="IPR032675">
    <property type="entry name" value="LRR_dom_sf"/>
</dbReference>
<dbReference type="PROSITE" id="PS50181">
    <property type="entry name" value="FBOX"/>
    <property type="match status" value="1"/>
</dbReference>
<evidence type="ECO:0000313" key="3">
    <source>
        <dbReference type="Proteomes" id="UP001278766"/>
    </source>
</evidence>
<dbReference type="Gene3D" id="3.80.10.10">
    <property type="entry name" value="Ribonuclease Inhibitor"/>
    <property type="match status" value="1"/>
</dbReference>
<dbReference type="Proteomes" id="UP001278766">
    <property type="component" value="Unassembled WGS sequence"/>
</dbReference>
<dbReference type="SUPFAM" id="SSF52047">
    <property type="entry name" value="RNI-like"/>
    <property type="match status" value="1"/>
</dbReference>
<dbReference type="InterPro" id="IPR001810">
    <property type="entry name" value="F-box_dom"/>
</dbReference>
<proteinExistence type="predicted"/>
<accession>A0AAE0LXI6</accession>
<comment type="caution">
    <text evidence="2">The sequence shown here is derived from an EMBL/GenBank/DDBJ whole genome shotgun (WGS) entry which is preliminary data.</text>
</comment>
<reference evidence="2" key="1">
    <citation type="journal article" date="2023" name="Mol. Phylogenet. Evol.">
        <title>Genome-scale phylogeny and comparative genomics of the fungal order Sordariales.</title>
        <authorList>
            <person name="Hensen N."/>
            <person name="Bonometti L."/>
            <person name="Westerberg I."/>
            <person name="Brannstrom I.O."/>
            <person name="Guillou S."/>
            <person name="Cros-Aarteil S."/>
            <person name="Calhoun S."/>
            <person name="Haridas S."/>
            <person name="Kuo A."/>
            <person name="Mondo S."/>
            <person name="Pangilinan J."/>
            <person name="Riley R."/>
            <person name="LaButti K."/>
            <person name="Andreopoulos B."/>
            <person name="Lipzen A."/>
            <person name="Chen C."/>
            <person name="Yan M."/>
            <person name="Daum C."/>
            <person name="Ng V."/>
            <person name="Clum A."/>
            <person name="Steindorff A."/>
            <person name="Ohm R.A."/>
            <person name="Martin F."/>
            <person name="Silar P."/>
            <person name="Natvig D.O."/>
            <person name="Lalanne C."/>
            <person name="Gautier V."/>
            <person name="Ament-Velasquez S.L."/>
            <person name="Kruys A."/>
            <person name="Hutchinson M.I."/>
            <person name="Powell A.J."/>
            <person name="Barry K."/>
            <person name="Miller A.N."/>
            <person name="Grigoriev I.V."/>
            <person name="Debuchy R."/>
            <person name="Gladieux P."/>
            <person name="Hiltunen Thoren M."/>
            <person name="Johannesson H."/>
        </authorList>
    </citation>
    <scope>NUCLEOTIDE SEQUENCE</scope>
    <source>
        <strain evidence="2">CBS 168.71</strain>
    </source>
</reference>
<name>A0AAE0LXI6_9PEZI</name>
<protein>
    <recommendedName>
        <fullName evidence="1">F-box domain-containing protein</fullName>
    </recommendedName>
</protein>
<feature type="domain" description="F-box" evidence="1">
    <location>
        <begin position="17"/>
        <end position="62"/>
    </location>
</feature>